<proteinExistence type="predicted"/>
<dbReference type="Proteomes" id="UP000250443">
    <property type="component" value="Unassembled WGS sequence"/>
</dbReference>
<dbReference type="RefSeq" id="WP_112297933.1">
    <property type="nucleotide sequence ID" value="NZ_UAUF01000014.1"/>
</dbReference>
<name>A0A2X2CWE7_PSELU</name>
<reference evidence="1 2" key="1">
    <citation type="submission" date="2018-06" db="EMBL/GenBank/DDBJ databases">
        <authorList>
            <consortium name="Pathogen Informatics"/>
            <person name="Doyle S."/>
        </authorList>
    </citation>
    <scope>NUCLEOTIDE SEQUENCE [LARGE SCALE GENOMIC DNA]</scope>
    <source>
        <strain evidence="1 2">NCTC11842</strain>
    </source>
</reference>
<dbReference type="AlphaFoldDB" id="A0A2X2CWE7"/>
<sequence>MRKILLIFLVIIFSKFSYAEEVYNYSENIIHGPFNSKIYENSRIYFSKPKNKDNKTFLILEKGQAKKSPLEIIVDTYETEGSPPKIESAFFYPIKKTVNLIVILSWSVNSRGIGTYGNLYETRFYKDEGGCLKRNLDFQALKETTGFDGYQEGEEVSFNLKTASAVKKFINENISK</sequence>
<dbReference type="EMBL" id="UAUF01000014">
    <property type="protein sequence ID" value="SPZ12577.1"/>
    <property type="molecule type" value="Genomic_DNA"/>
</dbReference>
<evidence type="ECO:0000313" key="2">
    <source>
        <dbReference type="Proteomes" id="UP000250443"/>
    </source>
</evidence>
<organism evidence="1 2">
    <name type="scientific">Pseudomonas luteola</name>
    <dbReference type="NCBI Taxonomy" id="47886"/>
    <lineage>
        <taxon>Bacteria</taxon>
        <taxon>Pseudomonadati</taxon>
        <taxon>Pseudomonadota</taxon>
        <taxon>Gammaproteobacteria</taxon>
        <taxon>Pseudomonadales</taxon>
        <taxon>Pseudomonadaceae</taxon>
        <taxon>Pseudomonas</taxon>
    </lineage>
</organism>
<accession>A0A2X2CWE7</accession>
<evidence type="ECO:0000313" key="1">
    <source>
        <dbReference type="EMBL" id="SPZ12577.1"/>
    </source>
</evidence>
<gene>
    <name evidence="1" type="ORF">NCTC11842_04554</name>
</gene>
<protein>
    <submittedName>
        <fullName evidence="1">Uncharacterized protein</fullName>
    </submittedName>
</protein>